<protein>
    <submittedName>
        <fullName evidence="2">Uncharacterized protein</fullName>
    </submittedName>
</protein>
<dbReference type="Proteomes" id="UP000539111">
    <property type="component" value="Unassembled WGS sequence"/>
</dbReference>
<reference evidence="2 3" key="1">
    <citation type="submission" date="2020-07" db="EMBL/GenBank/DDBJ databases">
        <title>Sequencing the genomes of 1000 actinobacteria strains.</title>
        <authorList>
            <person name="Klenk H.-P."/>
        </authorList>
    </citation>
    <scope>NUCLEOTIDE SEQUENCE [LARGE SCALE GENOMIC DNA]</scope>
    <source>
        <strain evidence="2 3">DSM 26341</strain>
    </source>
</reference>
<evidence type="ECO:0000313" key="3">
    <source>
        <dbReference type="Proteomes" id="UP000539111"/>
    </source>
</evidence>
<proteinExistence type="predicted"/>
<gene>
    <name evidence="2" type="ORF">BJY26_000664</name>
</gene>
<keyword evidence="1" id="KW-0472">Membrane</keyword>
<evidence type="ECO:0000256" key="1">
    <source>
        <dbReference type="SAM" id="Phobius"/>
    </source>
</evidence>
<evidence type="ECO:0000313" key="2">
    <source>
        <dbReference type="EMBL" id="NYI66358.1"/>
    </source>
</evidence>
<keyword evidence="1" id="KW-0812">Transmembrane</keyword>
<keyword evidence="3" id="KW-1185">Reference proteome</keyword>
<sequence>MGRLTSPRRITAWTLVAAGGLIVIGVLGVLALNHWVYTPARAALGYLTAVGNGDSHRALALLNPRGLDSANRAALSKRVLSGASDLPEDFDLAGTRELSDGRVAVTYDYTLNDSRASATFVAEKGPSRWLVFNDWRLRPEKLPRLTITVPGSSTVAINGVRLELGSSTQSLPVLFPATYTVGYSSKYVRASPESVTVSSHTATPDDVTLSLTATPALGREVHRQIKASLTACADATVLAPSGCPFAVNNDNKILGRVSWTINKVPTVELSRAHGAWVMADATGEATASGTEMDIVTAKKSKFRTSSTFEYSATVRIADGRVLVMPKFD</sequence>
<dbReference type="RefSeq" id="WP_179425646.1">
    <property type="nucleotide sequence ID" value="NZ_JACBZP010000001.1"/>
</dbReference>
<organism evidence="2 3">
    <name type="scientific">Spelaeicoccus albus</name>
    <dbReference type="NCBI Taxonomy" id="1280376"/>
    <lineage>
        <taxon>Bacteria</taxon>
        <taxon>Bacillati</taxon>
        <taxon>Actinomycetota</taxon>
        <taxon>Actinomycetes</taxon>
        <taxon>Micrococcales</taxon>
        <taxon>Brevibacteriaceae</taxon>
        <taxon>Spelaeicoccus</taxon>
    </lineage>
</organism>
<accession>A0A7Z0AB17</accession>
<name>A0A7Z0AB17_9MICO</name>
<feature type="transmembrane region" description="Helical" evidence="1">
    <location>
        <begin position="12"/>
        <end position="37"/>
    </location>
</feature>
<keyword evidence="1" id="KW-1133">Transmembrane helix</keyword>
<dbReference type="AlphaFoldDB" id="A0A7Z0AB17"/>
<comment type="caution">
    <text evidence="2">The sequence shown here is derived from an EMBL/GenBank/DDBJ whole genome shotgun (WGS) entry which is preliminary data.</text>
</comment>
<dbReference type="EMBL" id="JACBZP010000001">
    <property type="protein sequence ID" value="NYI66358.1"/>
    <property type="molecule type" value="Genomic_DNA"/>
</dbReference>